<comment type="similarity">
    <text evidence="7">Belongs to the binding-protein-dependent transport system permease family.</text>
</comment>
<evidence type="ECO:0000256" key="2">
    <source>
        <dbReference type="ARBA" id="ARBA00022448"/>
    </source>
</evidence>
<evidence type="ECO:0000256" key="7">
    <source>
        <dbReference type="RuleBase" id="RU363032"/>
    </source>
</evidence>
<feature type="domain" description="ABC transmembrane type-1" evidence="8">
    <location>
        <begin position="91"/>
        <end position="272"/>
    </location>
</feature>
<evidence type="ECO:0000256" key="1">
    <source>
        <dbReference type="ARBA" id="ARBA00004651"/>
    </source>
</evidence>
<comment type="subcellular location">
    <subcellularLocation>
        <location evidence="1 7">Cell membrane</location>
        <topology evidence="1 7">Multi-pass membrane protein</topology>
    </subcellularLocation>
</comment>
<protein>
    <recommendedName>
        <fullName evidence="8">ABC transmembrane type-1 domain-containing protein</fullName>
    </recommendedName>
</protein>
<dbReference type="KEGG" id="pye:A6J80_21015"/>
<name>A0A1V0GYB6_9RHOB</name>
<dbReference type="PANTHER" id="PTHR30151">
    <property type="entry name" value="ALKANE SULFONATE ABC TRANSPORTER-RELATED, MEMBRANE SUBUNIT"/>
    <property type="match status" value="1"/>
</dbReference>
<feature type="transmembrane region" description="Helical" evidence="7">
    <location>
        <begin position="253"/>
        <end position="271"/>
    </location>
</feature>
<dbReference type="PROSITE" id="PS50928">
    <property type="entry name" value="ABC_TM1"/>
    <property type="match status" value="1"/>
</dbReference>
<evidence type="ECO:0000256" key="3">
    <source>
        <dbReference type="ARBA" id="ARBA00022475"/>
    </source>
</evidence>
<keyword evidence="5 7" id="KW-1133">Transmembrane helix</keyword>
<evidence type="ECO:0000256" key="5">
    <source>
        <dbReference type="ARBA" id="ARBA00022989"/>
    </source>
</evidence>
<keyword evidence="9" id="KW-0614">Plasmid</keyword>
<feature type="transmembrane region" description="Helical" evidence="7">
    <location>
        <begin position="98"/>
        <end position="120"/>
    </location>
</feature>
<evidence type="ECO:0000259" key="8">
    <source>
        <dbReference type="PROSITE" id="PS50928"/>
    </source>
</evidence>
<dbReference type="AlphaFoldDB" id="A0A1V0GYB6"/>
<evidence type="ECO:0000313" key="9">
    <source>
        <dbReference type="EMBL" id="ARC38790.1"/>
    </source>
</evidence>
<feature type="transmembrane region" description="Helical" evidence="7">
    <location>
        <begin position="197"/>
        <end position="222"/>
    </location>
</feature>
<geneLocation type="plasmid" evidence="9 10">
    <name>unnamed4</name>
</geneLocation>
<evidence type="ECO:0000256" key="4">
    <source>
        <dbReference type="ARBA" id="ARBA00022692"/>
    </source>
</evidence>
<dbReference type="InterPro" id="IPR035906">
    <property type="entry name" value="MetI-like_sf"/>
</dbReference>
<keyword evidence="6 7" id="KW-0472">Membrane</keyword>
<reference evidence="9" key="1">
    <citation type="submission" date="2017-12" db="EMBL/GenBank/DDBJ databases">
        <title>FDA dAtabase for Regulatory Grade micrObial Sequences (FDA-ARGOS): Supporting development and validation of Infectious Disease Dx tests.</title>
        <authorList>
            <person name="Campos J."/>
            <person name="Goldberg B."/>
            <person name="Tallon L."/>
            <person name="Sadzewicz L."/>
            <person name="Sengamalay N."/>
            <person name="Ott S."/>
            <person name="Godinez A."/>
            <person name="Nagaraj S."/>
            <person name="Vyas G."/>
            <person name="Aluvathingal J."/>
            <person name="Nadendla S."/>
            <person name="Geyer C."/>
            <person name="Nandy P."/>
            <person name="Hobson J."/>
            <person name="Sichtig H."/>
        </authorList>
    </citation>
    <scope>NUCLEOTIDE SEQUENCE</scope>
    <source>
        <strain evidence="9">FDAARGOS_252</strain>
        <plasmid evidence="9">unnamed4</plasmid>
    </source>
</reference>
<keyword evidence="2 7" id="KW-0813">Transport</keyword>
<keyword evidence="4 7" id="KW-0812">Transmembrane</keyword>
<dbReference type="Pfam" id="PF00528">
    <property type="entry name" value="BPD_transp_1"/>
    <property type="match status" value="1"/>
</dbReference>
<dbReference type="InterPro" id="IPR000515">
    <property type="entry name" value="MetI-like"/>
</dbReference>
<keyword evidence="3" id="KW-1003">Cell membrane</keyword>
<dbReference type="GO" id="GO:0005886">
    <property type="term" value="C:plasma membrane"/>
    <property type="evidence" value="ECO:0007669"/>
    <property type="project" value="UniProtKB-SubCell"/>
</dbReference>
<dbReference type="Gene3D" id="1.10.3720.10">
    <property type="entry name" value="MetI-like"/>
    <property type="match status" value="1"/>
</dbReference>
<dbReference type="CDD" id="cd06261">
    <property type="entry name" value="TM_PBP2"/>
    <property type="match status" value="1"/>
</dbReference>
<feature type="transmembrane region" description="Helical" evidence="7">
    <location>
        <begin position="155"/>
        <end position="176"/>
    </location>
</feature>
<keyword evidence="10" id="KW-1185">Reference proteome</keyword>
<feature type="transmembrane region" description="Helical" evidence="7">
    <location>
        <begin position="132"/>
        <end position="149"/>
    </location>
</feature>
<dbReference type="RefSeq" id="WP_080623077.1">
    <property type="nucleotide sequence ID" value="NZ_CAWMZI010000005.1"/>
</dbReference>
<gene>
    <name evidence="9" type="ORF">A6J80_21015</name>
</gene>
<dbReference type="SUPFAM" id="SSF161098">
    <property type="entry name" value="MetI-like"/>
    <property type="match status" value="1"/>
</dbReference>
<organism evidence="9 10">
    <name type="scientific">Paracoccus yeei</name>
    <dbReference type="NCBI Taxonomy" id="147645"/>
    <lineage>
        <taxon>Bacteria</taxon>
        <taxon>Pseudomonadati</taxon>
        <taxon>Pseudomonadota</taxon>
        <taxon>Alphaproteobacteria</taxon>
        <taxon>Rhodobacterales</taxon>
        <taxon>Paracoccaceae</taxon>
        <taxon>Paracoccus</taxon>
    </lineage>
</organism>
<sequence length="282" mass="30938">MPARAIPLPSRRRRIGLITLALILVLWEIAAHSVPVSPLASSPIVPPIEFMLGESLLGLSDYWKLPFLAPIPELGGERTWRGAFLALGYHSALTLHRVMLGLIIGAVVGAFLGLLVSWSARTSAIFSGPLHLLRMCPLLALIPLFQYWFGTGNTGAVIFIAYGVGVFYFVATINAVCNVPRRYIEYAATMGARKPRIYARVILPAILPELFSSIYVTLGLAWSAGIGSEYIGVDNGIGRMVIWADFFSDTGRMALVTCVIIAFIMLSLKLCRRLQAHLLRWV</sequence>
<accession>A0A1V0GYB6</accession>
<evidence type="ECO:0000313" key="10">
    <source>
        <dbReference type="Proteomes" id="UP000191257"/>
    </source>
</evidence>
<dbReference type="GO" id="GO:0055085">
    <property type="term" value="P:transmembrane transport"/>
    <property type="evidence" value="ECO:0007669"/>
    <property type="project" value="InterPro"/>
</dbReference>
<dbReference type="PANTHER" id="PTHR30151:SF38">
    <property type="entry name" value="ALIPHATIC SULFONATES TRANSPORT PERMEASE PROTEIN SSUC-RELATED"/>
    <property type="match status" value="1"/>
</dbReference>
<evidence type="ECO:0000256" key="6">
    <source>
        <dbReference type="ARBA" id="ARBA00023136"/>
    </source>
</evidence>
<dbReference type="Proteomes" id="UP000191257">
    <property type="component" value="Plasmid unnamed4"/>
</dbReference>
<dbReference type="EMBL" id="CP020444">
    <property type="protein sequence ID" value="ARC38790.1"/>
    <property type="molecule type" value="Genomic_DNA"/>
</dbReference>
<proteinExistence type="inferred from homology"/>